<name>A0A944DC84_DENI1</name>
<dbReference type="Pfam" id="PF09459">
    <property type="entry name" value="EB_dh"/>
    <property type="match status" value="1"/>
</dbReference>
<evidence type="ECO:0000256" key="5">
    <source>
        <dbReference type="ARBA" id="ARBA00023004"/>
    </source>
</evidence>
<evidence type="ECO:0000256" key="4">
    <source>
        <dbReference type="ARBA" id="ARBA00022982"/>
    </source>
</evidence>
<keyword evidence="4" id="KW-0249">Electron transport</keyword>
<proteinExistence type="predicted"/>
<evidence type="ECO:0000256" key="2">
    <source>
        <dbReference type="ARBA" id="ARBA00022617"/>
    </source>
</evidence>
<reference evidence="8" key="1">
    <citation type="journal article" date="2022" name="ISME J.">
        <title>Genetic and phylogenetic analysis of dissimilatory iodate-reducing bacteria identifies potential niches across the world's oceans.</title>
        <authorList>
            <person name="Reyes-Umana V."/>
            <person name="Henning Z."/>
            <person name="Lee K."/>
            <person name="Barnum T.P."/>
            <person name="Coates J.D."/>
        </authorList>
    </citation>
    <scope>NUCLEOTIDE SEQUENCE [LARGE SCALE GENOMIC DNA]</scope>
    <source>
        <strain evidence="8">IR12</strain>
    </source>
</reference>
<evidence type="ECO:0000256" key="1">
    <source>
        <dbReference type="ARBA" id="ARBA00022448"/>
    </source>
</evidence>
<accession>A0A944DC84</accession>
<keyword evidence="2" id="KW-0349">Heme</keyword>
<evidence type="ECO:0000313" key="7">
    <source>
        <dbReference type="EMBL" id="MBT0962416.1"/>
    </source>
</evidence>
<dbReference type="Gene3D" id="2.60.40.1190">
    <property type="match status" value="1"/>
</dbReference>
<dbReference type="CDD" id="cd09625">
    <property type="entry name" value="DOMON_like_cytochrome"/>
    <property type="match status" value="1"/>
</dbReference>
<dbReference type="GO" id="GO:0046872">
    <property type="term" value="F:metal ion binding"/>
    <property type="evidence" value="ECO:0007669"/>
    <property type="project" value="UniProtKB-KW"/>
</dbReference>
<keyword evidence="1" id="KW-0813">Transport</keyword>
<evidence type="ECO:0000313" key="8">
    <source>
        <dbReference type="Proteomes" id="UP000694660"/>
    </source>
</evidence>
<evidence type="ECO:0000256" key="3">
    <source>
        <dbReference type="ARBA" id="ARBA00022723"/>
    </source>
</evidence>
<feature type="domain" description="Cytochrome c-552/DMSO reductase-like haem-binding" evidence="6">
    <location>
        <begin position="10"/>
        <end position="403"/>
    </location>
</feature>
<evidence type="ECO:0000259" key="6">
    <source>
        <dbReference type="SMART" id="SM00887"/>
    </source>
</evidence>
<sequence length="422" mass="46499">MPMPAWSAPPADWAKVPVHTVKLFYPGQASYDWVRSPAHRRADKRVKAGEPCMSCHEGEEDELGKTIVKGGRLEPTPIAGKVGSIDLKVQAAHDAKNLYLRFEWKTQMDRAGQMHDYMLYDGEKWAFVGGPRSKDKVRTGAEPPLYEDRLAIMIDDGKIPLFKHQGCWLSCHNGMRDMPDEATKAQVQAHALLGGALKQTDVRKYLPNTRTAEMAGWDKTKPAEEIAKLKAAGEFVDLMQWRGARSNPVGMADDGYVLEYRLFDAGKGPFSWNVDRKTMTPKFMFDASKVGLKAITMDDIGSAAKPHAIIREENAVAYDPKAGWKKGDVLPGRILSRADASGSAADNADAWGTWKDGTWTLLWTRKLDTGHPEDDKILKAGGVYTVGFAVHDDNVTTRFHHVSFPLTLSVGAGGTIPAVTVP</sequence>
<dbReference type="EMBL" id="JAEKFT010000016">
    <property type="protein sequence ID" value="MBT0962416.1"/>
    <property type="molecule type" value="Genomic_DNA"/>
</dbReference>
<dbReference type="AlphaFoldDB" id="A0A944DC84"/>
<gene>
    <name evidence="7" type="ORF">I8J34_14640</name>
</gene>
<dbReference type="InterPro" id="IPR019020">
    <property type="entry name" value="Cyt-c552/DMSO_Rdtase_haem-bd"/>
</dbReference>
<dbReference type="Proteomes" id="UP000694660">
    <property type="component" value="Unassembled WGS sequence"/>
</dbReference>
<dbReference type="SMART" id="SM00887">
    <property type="entry name" value="EB_dh"/>
    <property type="match status" value="1"/>
</dbReference>
<keyword evidence="5" id="KW-0408">Iron</keyword>
<keyword evidence="3" id="KW-0479">Metal-binding</keyword>
<keyword evidence="8" id="KW-1185">Reference proteome</keyword>
<comment type="caution">
    <text evidence="7">The sequence shown here is derived from an EMBL/GenBank/DDBJ whole genome shotgun (WGS) entry which is preliminary data.</text>
</comment>
<dbReference type="RefSeq" id="WP_214362364.1">
    <property type="nucleotide sequence ID" value="NZ_JAEKFT010000016.1"/>
</dbReference>
<dbReference type="GO" id="GO:0020037">
    <property type="term" value="F:heme binding"/>
    <property type="evidence" value="ECO:0007669"/>
    <property type="project" value="InterPro"/>
</dbReference>
<protein>
    <recommendedName>
        <fullName evidence="6">Cytochrome c-552/DMSO reductase-like haem-binding domain-containing protein</fullName>
    </recommendedName>
</protein>
<organism evidence="7 8">
    <name type="scientific">Denitromonas iodatirespirans</name>
    <dbReference type="NCBI Taxonomy" id="2795389"/>
    <lineage>
        <taxon>Bacteria</taxon>
        <taxon>Pseudomonadati</taxon>
        <taxon>Pseudomonadota</taxon>
        <taxon>Betaproteobacteria</taxon>
        <taxon>Rhodocyclales</taxon>
        <taxon>Zoogloeaceae</taxon>
        <taxon>Denitromonas</taxon>
    </lineage>
</organism>